<feature type="transmembrane region" description="Helical" evidence="13">
    <location>
        <begin position="241"/>
        <end position="262"/>
    </location>
</feature>
<feature type="compositionally biased region" description="Low complexity" evidence="12">
    <location>
        <begin position="383"/>
        <end position="395"/>
    </location>
</feature>
<dbReference type="SMART" id="SM00665">
    <property type="entry name" value="B561"/>
    <property type="match status" value="1"/>
</dbReference>
<comment type="cofactor">
    <cofactor evidence="10">
        <name>heme b</name>
        <dbReference type="ChEBI" id="CHEBI:60344"/>
    </cofactor>
    <text evidence="10">Binds 2 heme b groups non-covalently.</text>
</comment>
<keyword evidence="11" id="KW-0408">Iron</keyword>
<feature type="domain" description="Cytochrome b561" evidence="16">
    <location>
        <begin position="169"/>
        <end position="370"/>
    </location>
</feature>
<comment type="subcellular location">
    <subcellularLocation>
        <location evidence="1">Membrane</location>
        <topology evidence="1">Multi-pass membrane protein</topology>
    </subcellularLocation>
</comment>
<dbReference type="GO" id="GO:0046872">
    <property type="term" value="F:metal ion binding"/>
    <property type="evidence" value="ECO:0007669"/>
    <property type="project" value="UniProtKB-KW"/>
</dbReference>
<organism evidence="17">
    <name type="scientific">Opuntia streptacantha</name>
    <name type="common">Prickly pear cactus</name>
    <name type="synonym">Opuntia cardona</name>
    <dbReference type="NCBI Taxonomy" id="393608"/>
    <lineage>
        <taxon>Eukaryota</taxon>
        <taxon>Viridiplantae</taxon>
        <taxon>Streptophyta</taxon>
        <taxon>Embryophyta</taxon>
        <taxon>Tracheophyta</taxon>
        <taxon>Spermatophyta</taxon>
        <taxon>Magnoliopsida</taxon>
        <taxon>eudicotyledons</taxon>
        <taxon>Gunneridae</taxon>
        <taxon>Pentapetalae</taxon>
        <taxon>Caryophyllales</taxon>
        <taxon>Cactineae</taxon>
        <taxon>Cactaceae</taxon>
        <taxon>Opuntioideae</taxon>
        <taxon>Opuntia</taxon>
    </lineage>
</organism>
<evidence type="ECO:0000256" key="12">
    <source>
        <dbReference type="SAM" id="MobiDB-lite"/>
    </source>
</evidence>
<feature type="transmembrane region" description="Helical" evidence="13">
    <location>
        <begin position="211"/>
        <end position="229"/>
    </location>
</feature>
<dbReference type="PROSITE" id="PS50836">
    <property type="entry name" value="DOMON"/>
    <property type="match status" value="1"/>
</dbReference>
<dbReference type="Pfam" id="PF03188">
    <property type="entry name" value="Cytochrom_B561"/>
    <property type="match status" value="1"/>
</dbReference>
<dbReference type="CDD" id="cd09629">
    <property type="entry name" value="DOMON_CIL1_like"/>
    <property type="match status" value="1"/>
</dbReference>
<evidence type="ECO:0000256" key="3">
    <source>
        <dbReference type="ARBA" id="ARBA00022692"/>
    </source>
</evidence>
<dbReference type="PANTHER" id="PTHR23130">
    <property type="entry name" value="CYTOCHROME B561 AND DOMON DOMAIN-CONTAINING PROTEIN"/>
    <property type="match status" value="1"/>
</dbReference>
<dbReference type="InterPro" id="IPR005018">
    <property type="entry name" value="DOMON_domain"/>
</dbReference>
<dbReference type="InterPro" id="IPR017214">
    <property type="entry name" value="UCP037471"/>
</dbReference>
<feature type="transmembrane region" description="Helical" evidence="13">
    <location>
        <begin position="346"/>
        <end position="370"/>
    </location>
</feature>
<proteinExistence type="predicted"/>
<accession>A0A7C9DRT7</accession>
<dbReference type="FunFam" id="1.20.120.1770:FF:000007">
    <property type="entry name" value="Cytochrome b561 and DOMON domain-containing protein"/>
    <property type="match status" value="1"/>
</dbReference>
<feature type="transmembrane region" description="Helical" evidence="13">
    <location>
        <begin position="311"/>
        <end position="334"/>
    </location>
</feature>
<keyword evidence="8 10" id="KW-0472">Membrane</keyword>
<dbReference type="PANTHER" id="PTHR23130:SF167">
    <property type="entry name" value="CYTOCHROME B561 AND DOMON DOMAIN-CONTAINING PROTEIN"/>
    <property type="match status" value="1"/>
</dbReference>
<evidence type="ECO:0000256" key="1">
    <source>
        <dbReference type="ARBA" id="ARBA00004141"/>
    </source>
</evidence>
<evidence type="ECO:0000313" key="17">
    <source>
        <dbReference type="EMBL" id="MBA4649602.1"/>
    </source>
</evidence>
<keyword evidence="7 13" id="KW-1133">Transmembrane helix</keyword>
<dbReference type="InterPro" id="IPR006593">
    <property type="entry name" value="Cyt_b561/ferric_Rdtase_TM"/>
</dbReference>
<evidence type="ECO:0000259" key="16">
    <source>
        <dbReference type="PROSITE" id="PS50939"/>
    </source>
</evidence>
<feature type="chain" id="PRO_5027992040" description="Cytochrome b561 and DOMON domain-containing protein" evidence="14">
    <location>
        <begin position="28"/>
        <end position="401"/>
    </location>
</feature>
<evidence type="ECO:0000259" key="15">
    <source>
        <dbReference type="PROSITE" id="PS50836"/>
    </source>
</evidence>
<feature type="region of interest" description="Disordered" evidence="12">
    <location>
        <begin position="376"/>
        <end position="401"/>
    </location>
</feature>
<dbReference type="EMBL" id="GISG01161172">
    <property type="protein sequence ID" value="MBA4649602.1"/>
    <property type="molecule type" value="Transcribed_RNA"/>
</dbReference>
<evidence type="ECO:0000256" key="6">
    <source>
        <dbReference type="ARBA" id="ARBA00022982"/>
    </source>
</evidence>
<keyword evidence="3 13" id="KW-0812">Transmembrane</keyword>
<dbReference type="Gene3D" id="1.20.120.1770">
    <property type="match status" value="1"/>
</dbReference>
<feature type="binding site" description="axial binding residue" evidence="11">
    <location>
        <position position="210"/>
    </location>
    <ligand>
        <name>heme b</name>
        <dbReference type="ChEBI" id="CHEBI:60344"/>
        <label>1</label>
    </ligand>
    <ligandPart>
        <name>Fe</name>
        <dbReference type="ChEBI" id="CHEBI:18248"/>
    </ligandPart>
</feature>
<name>A0A7C9DRT7_OPUST</name>
<evidence type="ECO:0000256" key="11">
    <source>
        <dbReference type="PIRSR" id="PIRSR037471-1"/>
    </source>
</evidence>
<feature type="signal peptide" evidence="14">
    <location>
        <begin position="1"/>
        <end position="27"/>
    </location>
</feature>
<feature type="binding site" description="axial binding residue" evidence="11">
    <location>
        <position position="246"/>
    </location>
    <ligand>
        <name>heme b</name>
        <dbReference type="ChEBI" id="CHEBI:60344"/>
        <label>1</label>
    </ligand>
    <ligandPart>
        <name>Fe</name>
        <dbReference type="ChEBI" id="CHEBI:18248"/>
    </ligandPart>
</feature>
<evidence type="ECO:0000256" key="10">
    <source>
        <dbReference type="PIRNR" id="PIRNR037471"/>
    </source>
</evidence>
<dbReference type="AlphaFoldDB" id="A0A7C9DRT7"/>
<evidence type="ECO:0000256" key="4">
    <source>
        <dbReference type="ARBA" id="ARBA00022723"/>
    </source>
</evidence>
<evidence type="ECO:0000256" key="13">
    <source>
        <dbReference type="SAM" id="Phobius"/>
    </source>
</evidence>
<comment type="function">
    <text evidence="9">May act as a catecholamine-responsive trans-membrane electron transporter.</text>
</comment>
<dbReference type="InterPro" id="IPR045265">
    <property type="entry name" value="AIR12_DOMON"/>
</dbReference>
<reference evidence="17" key="2">
    <citation type="submission" date="2020-07" db="EMBL/GenBank/DDBJ databases">
        <authorList>
            <person name="Vera ALvarez R."/>
            <person name="Arias-Moreno D.M."/>
            <person name="Jimenez-Jacinto V."/>
            <person name="Jimenez-Bremont J.F."/>
            <person name="Swaminathan K."/>
            <person name="Moose S.P."/>
            <person name="Guerrero-Gonzalez M.L."/>
            <person name="Marino-Ramirez L."/>
            <person name="Landsman D."/>
            <person name="Rodriguez-Kessler M."/>
            <person name="Delgado-Sanchez P."/>
        </authorList>
    </citation>
    <scope>NUCLEOTIDE SEQUENCE</scope>
    <source>
        <tissue evidence="17">Cladode</tissue>
    </source>
</reference>
<evidence type="ECO:0000256" key="7">
    <source>
        <dbReference type="ARBA" id="ARBA00022989"/>
    </source>
</evidence>
<evidence type="ECO:0000256" key="9">
    <source>
        <dbReference type="ARBA" id="ARBA00053871"/>
    </source>
</evidence>
<dbReference type="GO" id="GO:0016020">
    <property type="term" value="C:membrane"/>
    <property type="evidence" value="ECO:0007669"/>
    <property type="project" value="UniProtKB-SubCell"/>
</dbReference>
<dbReference type="PROSITE" id="PS50939">
    <property type="entry name" value="CYTOCHROME_B561"/>
    <property type="match status" value="1"/>
</dbReference>
<evidence type="ECO:0000256" key="2">
    <source>
        <dbReference type="ARBA" id="ARBA00022448"/>
    </source>
</evidence>
<dbReference type="PIRSF" id="PIRSF037471">
    <property type="entry name" value="UCP037471"/>
    <property type="match status" value="1"/>
</dbReference>
<evidence type="ECO:0000256" key="8">
    <source>
        <dbReference type="ARBA" id="ARBA00023136"/>
    </source>
</evidence>
<evidence type="ECO:0000256" key="5">
    <source>
        <dbReference type="ARBA" id="ARBA00022729"/>
    </source>
</evidence>
<reference evidence="17" key="1">
    <citation type="journal article" date="2013" name="J. Plant Res.">
        <title>Effect of fungi and light on seed germination of three Opuntia species from semiarid lands of central Mexico.</title>
        <authorList>
            <person name="Delgado-Sanchez P."/>
            <person name="Jimenez-Bremont J.F."/>
            <person name="Guerrero-Gonzalez Mde L."/>
            <person name="Flores J."/>
        </authorList>
    </citation>
    <scope>NUCLEOTIDE SEQUENCE</scope>
    <source>
        <tissue evidence="17">Cladode</tissue>
    </source>
</reference>
<keyword evidence="2 10" id="KW-0813">Transport</keyword>
<sequence>MGKITPKAPFLLLSFLLISHFFSTISAQLCKSHAFPNNEKFATCNDLPVLNSYLYWNYDPNTQTAKIAFRVTGLTSSNWIAWALNPKSSGMIGAQALVAYRNATGITAYTSAVTSTSTTLAPSTLSFPATGVSALRTGKGEMVIFATVKPPSTKVNQVWQVGSLGSGGAPAGHPLSGDSLKSSGNIDFLSGQTTSSGSEASSKLRKKNVHGVLNAVSWGILMPLGAIIARYMRVFKSADPAWFYLHVTCQFSAYVIGVAGWGTGLKLGSQSPGIVYHSHRNIGIALFCFATLQIFALLLRPKKEHKYRLYWNIYHHSIGYAVIILSIVNIFKGFDILDPEKKWKDTYIGILVALAVIAVILEVFTWIVVLKRKNNSEKHSHDGNGANGYSNGYGSRTQPMV</sequence>
<evidence type="ECO:0000256" key="14">
    <source>
        <dbReference type="SAM" id="SignalP"/>
    </source>
</evidence>
<dbReference type="CDD" id="cd08760">
    <property type="entry name" value="Cyt_b561_FRRS1_like"/>
    <property type="match status" value="1"/>
</dbReference>
<feature type="binding site" description="axial binding residue" evidence="11">
    <location>
        <position position="279"/>
    </location>
    <ligand>
        <name>heme b</name>
        <dbReference type="ChEBI" id="CHEBI:60344"/>
        <label>1</label>
    </ligand>
    <ligandPart>
        <name>Fe</name>
        <dbReference type="ChEBI" id="CHEBI:18248"/>
    </ligandPart>
</feature>
<protein>
    <recommendedName>
        <fullName evidence="10">Cytochrome b561 and DOMON domain-containing protein</fullName>
    </recommendedName>
</protein>
<feature type="domain" description="DOMON" evidence="15">
    <location>
        <begin position="50"/>
        <end position="162"/>
    </location>
</feature>
<feature type="transmembrane region" description="Helical" evidence="13">
    <location>
        <begin position="282"/>
        <end position="299"/>
    </location>
</feature>
<dbReference type="Pfam" id="PF04526">
    <property type="entry name" value="DUF568"/>
    <property type="match status" value="1"/>
</dbReference>
<keyword evidence="4 11" id="KW-0479">Metal-binding</keyword>
<keyword evidence="6 10" id="KW-0249">Electron transport</keyword>
<feature type="binding site" description="axial binding residue" evidence="11">
    <location>
        <position position="315"/>
    </location>
    <ligand>
        <name>heme b</name>
        <dbReference type="ChEBI" id="CHEBI:60344"/>
        <label>1</label>
    </ligand>
    <ligandPart>
        <name>Fe</name>
        <dbReference type="ChEBI" id="CHEBI:18248"/>
    </ligandPart>
</feature>
<keyword evidence="5 14" id="KW-0732">Signal</keyword>